<sequence length="42" mass="4748">MNKKNIIAFCIFVGVVSAQSIDETLQQIDALKKEIIQKEKLV</sequence>
<proteinExistence type="predicted"/>
<dbReference type="AlphaFoldDB" id="A0A383E1S4"/>
<dbReference type="EMBL" id="UINC01221972">
    <property type="protein sequence ID" value="SVE50539.1"/>
    <property type="molecule type" value="Genomic_DNA"/>
</dbReference>
<name>A0A383E1S4_9ZZZZ</name>
<organism evidence="1">
    <name type="scientific">marine metagenome</name>
    <dbReference type="NCBI Taxonomy" id="408172"/>
    <lineage>
        <taxon>unclassified sequences</taxon>
        <taxon>metagenomes</taxon>
        <taxon>ecological metagenomes</taxon>
    </lineage>
</organism>
<protein>
    <submittedName>
        <fullName evidence="1">Uncharacterized protein</fullName>
    </submittedName>
</protein>
<reference evidence="1" key="1">
    <citation type="submission" date="2018-05" db="EMBL/GenBank/DDBJ databases">
        <authorList>
            <person name="Lanie J.A."/>
            <person name="Ng W.-L."/>
            <person name="Kazmierczak K.M."/>
            <person name="Andrzejewski T.M."/>
            <person name="Davidsen T.M."/>
            <person name="Wayne K.J."/>
            <person name="Tettelin H."/>
            <person name="Glass J.I."/>
            <person name="Rusch D."/>
            <person name="Podicherti R."/>
            <person name="Tsui H.-C.T."/>
            <person name="Winkler M.E."/>
        </authorList>
    </citation>
    <scope>NUCLEOTIDE SEQUENCE</scope>
</reference>
<evidence type="ECO:0000313" key="1">
    <source>
        <dbReference type="EMBL" id="SVE50539.1"/>
    </source>
</evidence>
<feature type="non-terminal residue" evidence="1">
    <location>
        <position position="42"/>
    </location>
</feature>
<gene>
    <name evidence="1" type="ORF">METZ01_LOCUS503393</name>
</gene>
<accession>A0A383E1S4</accession>